<dbReference type="PROSITE" id="PS50891">
    <property type="entry name" value="LOB"/>
    <property type="match status" value="1"/>
</dbReference>
<evidence type="ECO:0000259" key="3">
    <source>
        <dbReference type="PROSITE" id="PS50891"/>
    </source>
</evidence>
<dbReference type="GO" id="GO:0001216">
    <property type="term" value="F:DNA-binding transcription activator activity"/>
    <property type="evidence" value="ECO:0000318"/>
    <property type="project" value="GO_Central"/>
</dbReference>
<dbReference type="Pfam" id="PF03195">
    <property type="entry name" value="LOB"/>
    <property type="match status" value="1"/>
</dbReference>
<evidence type="ECO:0000256" key="1">
    <source>
        <dbReference type="ARBA" id="ARBA00005474"/>
    </source>
</evidence>
<dbReference type="STRING" id="3641.A0A061GE10"/>
<feature type="domain" description="LOB" evidence="3">
    <location>
        <begin position="14"/>
        <end position="115"/>
    </location>
</feature>
<proteinExistence type="inferred from homology"/>
<protein>
    <submittedName>
        <fullName evidence="4">LOB domain-containing-like protein</fullName>
    </submittedName>
</protein>
<evidence type="ECO:0000313" key="5">
    <source>
        <dbReference type="Proteomes" id="UP000026915"/>
    </source>
</evidence>
<dbReference type="Gramene" id="EOY28115">
    <property type="protein sequence ID" value="EOY28115"/>
    <property type="gene ID" value="TCM_029774"/>
</dbReference>
<dbReference type="AlphaFoldDB" id="A0A061GE10"/>
<dbReference type="HOGENOM" id="CLU_1083427_0_0_1"/>
<name>A0A061GE10_THECC</name>
<dbReference type="InParanoid" id="A0A061GE10"/>
<organism evidence="4 5">
    <name type="scientific">Theobroma cacao</name>
    <name type="common">Cacao</name>
    <name type="synonym">Cocoa</name>
    <dbReference type="NCBI Taxonomy" id="3641"/>
    <lineage>
        <taxon>Eukaryota</taxon>
        <taxon>Viridiplantae</taxon>
        <taxon>Streptophyta</taxon>
        <taxon>Embryophyta</taxon>
        <taxon>Tracheophyta</taxon>
        <taxon>Spermatophyta</taxon>
        <taxon>Magnoliopsida</taxon>
        <taxon>eudicotyledons</taxon>
        <taxon>Gunneridae</taxon>
        <taxon>Pentapetalae</taxon>
        <taxon>rosids</taxon>
        <taxon>malvids</taxon>
        <taxon>Malvales</taxon>
        <taxon>Malvaceae</taxon>
        <taxon>Byttnerioideae</taxon>
        <taxon>Theobroma</taxon>
    </lineage>
</organism>
<accession>A0A061GE10</accession>
<dbReference type="OMA" id="YQYGVLQ"/>
<dbReference type="PANTHER" id="PTHR31301">
    <property type="entry name" value="LOB DOMAIN-CONTAINING PROTEIN 4-RELATED"/>
    <property type="match status" value="1"/>
</dbReference>
<gene>
    <name evidence="4" type="ORF">TCM_029774</name>
</gene>
<comment type="similarity">
    <text evidence="1">Belongs to the LOB domain-containing protein family.</text>
</comment>
<dbReference type="GO" id="GO:0006355">
    <property type="term" value="P:regulation of DNA-templated transcription"/>
    <property type="evidence" value="ECO:0000318"/>
    <property type="project" value="GO_Central"/>
</dbReference>
<dbReference type="GO" id="GO:0005634">
    <property type="term" value="C:nucleus"/>
    <property type="evidence" value="ECO:0000318"/>
    <property type="project" value="GO_Central"/>
</dbReference>
<evidence type="ECO:0000256" key="2">
    <source>
        <dbReference type="SAM" id="MobiDB-lite"/>
    </source>
</evidence>
<dbReference type="PANTHER" id="PTHR31301:SF165">
    <property type="entry name" value="LOB DOMAIN PROTEIN"/>
    <property type="match status" value="1"/>
</dbReference>
<dbReference type="Proteomes" id="UP000026915">
    <property type="component" value="Chromosome 6"/>
</dbReference>
<keyword evidence="5" id="KW-1185">Reference proteome</keyword>
<feature type="region of interest" description="Disordered" evidence="2">
    <location>
        <begin position="211"/>
        <end position="257"/>
    </location>
</feature>
<dbReference type="EMBL" id="CM001884">
    <property type="protein sequence ID" value="EOY28115.1"/>
    <property type="molecule type" value="Genomic_DNA"/>
</dbReference>
<reference evidence="4 5" key="1">
    <citation type="journal article" date="2013" name="Genome Biol.">
        <title>The genome sequence of the most widely cultivated cacao type and its use to identify candidate genes regulating pod color.</title>
        <authorList>
            <person name="Motamayor J.C."/>
            <person name="Mockaitis K."/>
            <person name="Schmutz J."/>
            <person name="Haiminen N."/>
            <person name="Iii D.L."/>
            <person name="Cornejo O."/>
            <person name="Findley S.D."/>
            <person name="Zheng P."/>
            <person name="Utro F."/>
            <person name="Royaert S."/>
            <person name="Saski C."/>
            <person name="Jenkins J."/>
            <person name="Podicheti R."/>
            <person name="Zhao M."/>
            <person name="Scheffler B.E."/>
            <person name="Stack J.C."/>
            <person name="Feltus F.A."/>
            <person name="Mustiga G.M."/>
            <person name="Amores F."/>
            <person name="Phillips W."/>
            <person name="Marelli J.P."/>
            <person name="May G.D."/>
            <person name="Shapiro H."/>
            <person name="Ma J."/>
            <person name="Bustamante C.D."/>
            <person name="Schnell R.J."/>
            <person name="Main D."/>
            <person name="Gilbert D."/>
            <person name="Parida L."/>
            <person name="Kuhn D.N."/>
        </authorList>
    </citation>
    <scope>NUCLEOTIDE SEQUENCE [LARGE SCALE GENOMIC DNA]</scope>
    <source>
        <strain evidence="5">cv. Matina 1-6</strain>
    </source>
</reference>
<sequence>MSSGNGEEVLNSRHACAACKHQRRKCDNDCVFAPHFPANRAHYFREVHKIFGVKNVTNLLEHLDDNDRRRAVESLQWEAFAWKEDPVLGPLGLFKKLEKELELLKEQLNNPQPVVPYQTKSGLIGFNHNSAGFVANGDDISIANFGYANSPNLGLDVNMNNYAGFFQRADNMENQGVNNIPVVPYYPIPEGQGRLVMQERVLDPVVRTTPVLPKQDAQSNQIIGSSMRPASHQRGSQGRAHAYYDGSVSGPQARRMH</sequence>
<dbReference type="eggNOG" id="ENOG502SQHP">
    <property type="taxonomic scope" value="Eukaryota"/>
</dbReference>
<dbReference type="InterPro" id="IPR004883">
    <property type="entry name" value="LOB"/>
</dbReference>
<evidence type="ECO:0000313" key="4">
    <source>
        <dbReference type="EMBL" id="EOY28115.1"/>
    </source>
</evidence>